<dbReference type="Gene3D" id="3.40.50.80">
    <property type="entry name" value="Nucleotide-binding domain of ferredoxin-NADP reductase (FNR) module"/>
    <property type="match status" value="1"/>
</dbReference>
<dbReference type="Pfam" id="PF00175">
    <property type="entry name" value="NAD_binding_1"/>
    <property type="match status" value="1"/>
</dbReference>
<proteinExistence type="predicted"/>
<dbReference type="InterPro" id="IPR012675">
    <property type="entry name" value="Beta-grasp_dom_sf"/>
</dbReference>
<dbReference type="InterPro" id="IPR001041">
    <property type="entry name" value="2Fe-2S_ferredoxin-type"/>
</dbReference>
<keyword evidence="1" id="KW-0285">Flavoprotein</keyword>
<dbReference type="GO" id="GO:0016491">
    <property type="term" value="F:oxidoreductase activity"/>
    <property type="evidence" value="ECO:0007669"/>
    <property type="project" value="InterPro"/>
</dbReference>
<dbReference type="PANTHER" id="PTHR43644">
    <property type="entry name" value="NA(+)-TRANSLOCATING NADH-QUINONE REDUCTASE SUBUNIT"/>
    <property type="match status" value="1"/>
</dbReference>
<feature type="transmembrane region" description="Helical" evidence="3">
    <location>
        <begin position="6"/>
        <end position="27"/>
    </location>
</feature>
<reference evidence="6 7" key="1">
    <citation type="submission" date="2016-07" db="EMBL/GenBank/DDBJ databases">
        <title>Draft genome of Scalindua rubra, obtained from a brine-seawater interface in the Red Sea, sheds light on salt adaptation in anammox bacteria.</title>
        <authorList>
            <person name="Speth D.R."/>
            <person name="Lagkouvardos I."/>
            <person name="Wang Y."/>
            <person name="Qian P.-Y."/>
            <person name="Dutilh B.E."/>
            <person name="Jetten M.S."/>
        </authorList>
    </citation>
    <scope>NUCLEOTIDE SEQUENCE [LARGE SCALE GENOMIC DNA]</scope>
    <source>
        <strain evidence="6">BSI-1</strain>
    </source>
</reference>
<evidence type="ECO:0000259" key="5">
    <source>
        <dbReference type="PROSITE" id="PS51384"/>
    </source>
</evidence>
<keyword evidence="2" id="KW-0274">FAD</keyword>
<evidence type="ECO:0000313" key="6">
    <source>
        <dbReference type="EMBL" id="ODS31681.1"/>
    </source>
</evidence>
<dbReference type="AlphaFoldDB" id="A0A1E3X7R1"/>
<keyword evidence="3" id="KW-0472">Membrane</keyword>
<organism evidence="6 7">
    <name type="scientific">Candidatus Scalindua rubra</name>
    <dbReference type="NCBI Taxonomy" id="1872076"/>
    <lineage>
        <taxon>Bacteria</taxon>
        <taxon>Pseudomonadati</taxon>
        <taxon>Planctomycetota</taxon>
        <taxon>Candidatus Brocadiia</taxon>
        <taxon>Candidatus Brocadiales</taxon>
        <taxon>Candidatus Scalinduaceae</taxon>
        <taxon>Candidatus Scalindua</taxon>
    </lineage>
</organism>
<protein>
    <submittedName>
        <fullName evidence="6">Na+-translocating NADH-quinone reductase subunit F</fullName>
    </submittedName>
</protein>
<dbReference type="CDD" id="cd00207">
    <property type="entry name" value="fer2"/>
    <property type="match status" value="1"/>
</dbReference>
<dbReference type="InterPro" id="IPR017927">
    <property type="entry name" value="FAD-bd_FR_type"/>
</dbReference>
<sequence>MITSLIVGICIIIILMLTMAGLSEITYQFFGKGKKLKLGIHSDENFKKELAIEGGGKLLNILQNKGYHISAGCGGNATCGQCKVKLLTNMGPYAPTEIPHFDSRSREVSRRFIEEGKGDGYTRLSCQVRVDKDVNIYLPKSTLQVKKYTARVVKKLQLTSDKYEIRLLPFQKFDFIPGQYVQIRLPDDYVEEHYKKSGEQIKCFCNETGKEFIPYTPGIDLYRAYSIASIRKDIIKLISRTAPIDPRVQIENGGVACIGPQCIKEYIQDESIWNLWVGDRIRFTGPYGHFCLKEKNHKAVFVAGGAGLAPILALLEQWFSEGRRDEIFFFLGERRFQDIPLLYISKWLNWQREYPNFKFIPVLSGAFKGDNPSELDELDKECFQNASDEHRQNIVEQGLIDESGEKWLGQVGFIGPLLNKYLTHDPKRTFYLCGPAPMTVTVIDSAANNIGLKQDNVLFDDFTGTLTPSLDLIYQKLKIKKTIKQLGLHHADRDIEKITHILIMKLILRDKIDESYDFLDKVREILIKTWRKEHDLKILFKEYE</sequence>
<accession>A0A1E3X7R1</accession>
<dbReference type="SUPFAM" id="SSF63380">
    <property type="entry name" value="Riboflavin synthase domain-like"/>
    <property type="match status" value="1"/>
</dbReference>
<name>A0A1E3X7R1_9BACT</name>
<dbReference type="InterPro" id="IPR017938">
    <property type="entry name" value="Riboflavin_synthase-like_b-brl"/>
</dbReference>
<evidence type="ECO:0000313" key="7">
    <source>
        <dbReference type="Proteomes" id="UP000094056"/>
    </source>
</evidence>
<evidence type="ECO:0000259" key="4">
    <source>
        <dbReference type="PROSITE" id="PS51085"/>
    </source>
</evidence>
<dbReference type="InterPro" id="IPR001433">
    <property type="entry name" value="OxRdtase_FAD/NAD-bd"/>
</dbReference>
<gene>
    <name evidence="6" type="ORF">SCARUB_03198</name>
</gene>
<evidence type="ECO:0000256" key="1">
    <source>
        <dbReference type="ARBA" id="ARBA00022630"/>
    </source>
</evidence>
<dbReference type="SUPFAM" id="SSF54292">
    <property type="entry name" value="2Fe-2S ferredoxin-like"/>
    <property type="match status" value="1"/>
</dbReference>
<dbReference type="GO" id="GO:0051536">
    <property type="term" value="F:iron-sulfur cluster binding"/>
    <property type="evidence" value="ECO:0007669"/>
    <property type="project" value="InterPro"/>
</dbReference>
<keyword evidence="3" id="KW-1133">Transmembrane helix</keyword>
<keyword evidence="3" id="KW-0812">Transmembrane</keyword>
<feature type="domain" description="FAD-binding FR-type" evidence="5">
    <location>
        <begin position="145"/>
        <end position="293"/>
    </location>
</feature>
<dbReference type="EMBL" id="MAYW01000101">
    <property type="protein sequence ID" value="ODS31681.1"/>
    <property type="molecule type" value="Genomic_DNA"/>
</dbReference>
<dbReference type="InterPro" id="IPR036010">
    <property type="entry name" value="2Fe-2S_ferredoxin-like_sf"/>
</dbReference>
<dbReference type="InterPro" id="IPR039261">
    <property type="entry name" value="FNR_nucleotide-bd"/>
</dbReference>
<dbReference type="Pfam" id="PF00111">
    <property type="entry name" value="Fer2"/>
    <property type="match status" value="1"/>
</dbReference>
<dbReference type="PROSITE" id="PS51384">
    <property type="entry name" value="FAD_FR"/>
    <property type="match status" value="1"/>
</dbReference>
<dbReference type="PROSITE" id="PS51085">
    <property type="entry name" value="2FE2S_FER_2"/>
    <property type="match status" value="1"/>
</dbReference>
<dbReference type="Gene3D" id="3.10.20.30">
    <property type="match status" value="1"/>
</dbReference>
<dbReference type="Gene3D" id="2.40.30.10">
    <property type="entry name" value="Translation factors"/>
    <property type="match status" value="1"/>
</dbReference>
<dbReference type="Proteomes" id="UP000094056">
    <property type="component" value="Unassembled WGS sequence"/>
</dbReference>
<feature type="domain" description="2Fe-2S ferredoxin-type" evidence="4">
    <location>
        <begin position="34"/>
        <end position="142"/>
    </location>
</feature>
<dbReference type="PANTHER" id="PTHR43644:SF1">
    <property type="entry name" value="NAD(P)H-FLAVIN REDUCTASE"/>
    <property type="match status" value="1"/>
</dbReference>
<comment type="caution">
    <text evidence="6">The sequence shown here is derived from an EMBL/GenBank/DDBJ whole genome shotgun (WGS) entry which is preliminary data.</text>
</comment>
<evidence type="ECO:0000256" key="2">
    <source>
        <dbReference type="ARBA" id="ARBA00022827"/>
    </source>
</evidence>
<dbReference type="SUPFAM" id="SSF52343">
    <property type="entry name" value="Ferredoxin reductase-like, C-terminal NADP-linked domain"/>
    <property type="match status" value="1"/>
</dbReference>
<evidence type="ECO:0000256" key="3">
    <source>
        <dbReference type="SAM" id="Phobius"/>
    </source>
</evidence>